<name>A0A8D2IBE6_UROPR</name>
<dbReference type="PANTHER" id="PTHR47633:SF4">
    <property type="entry name" value="MYOPALLADIN ISOFORM X1"/>
    <property type="match status" value="1"/>
</dbReference>
<dbReference type="SUPFAM" id="SSF48726">
    <property type="entry name" value="Immunoglobulin"/>
    <property type="match status" value="1"/>
</dbReference>
<reference evidence="2" key="1">
    <citation type="submission" date="2025-08" db="UniProtKB">
        <authorList>
            <consortium name="Ensembl"/>
        </authorList>
    </citation>
    <scope>IDENTIFICATION</scope>
</reference>
<dbReference type="InterPro" id="IPR007110">
    <property type="entry name" value="Ig-like_dom"/>
</dbReference>
<sequence>MKMQPWKEPDLSNSAPSFSSVLKDCTVVEGQDFVLQCSVQGNPVPQITWLLNGESPDFHFEQKGTQHSLCIQEVFPEDTGTYTCEAWNSSGEVRTQAVLTVQGEA</sequence>
<keyword evidence="3" id="KW-1185">Reference proteome</keyword>
<evidence type="ECO:0000259" key="1">
    <source>
        <dbReference type="PROSITE" id="PS50835"/>
    </source>
</evidence>
<dbReference type="Ensembl" id="ENSUPAT00010029810.1">
    <property type="protein sequence ID" value="ENSUPAP00010026193.1"/>
    <property type="gene ID" value="ENSUPAG00010020699.1"/>
</dbReference>
<dbReference type="SMART" id="SM00409">
    <property type="entry name" value="IG"/>
    <property type="match status" value="1"/>
</dbReference>
<dbReference type="PROSITE" id="PS50835">
    <property type="entry name" value="IG_LIKE"/>
    <property type="match status" value="1"/>
</dbReference>
<dbReference type="InterPro" id="IPR003599">
    <property type="entry name" value="Ig_sub"/>
</dbReference>
<feature type="domain" description="Ig-like" evidence="1">
    <location>
        <begin position="16"/>
        <end position="100"/>
    </location>
</feature>
<dbReference type="Proteomes" id="UP000694417">
    <property type="component" value="Unplaced"/>
</dbReference>
<evidence type="ECO:0000313" key="2">
    <source>
        <dbReference type="Ensembl" id="ENSUPAP00010026193.1"/>
    </source>
</evidence>
<accession>A0A8D2IBE6</accession>
<dbReference type="InterPro" id="IPR013098">
    <property type="entry name" value="Ig_I-set"/>
</dbReference>
<protein>
    <recommendedName>
        <fullName evidence="1">Ig-like domain-containing protein</fullName>
    </recommendedName>
</protein>
<dbReference type="AlphaFoldDB" id="A0A8D2IBE6"/>
<reference evidence="2" key="2">
    <citation type="submission" date="2025-09" db="UniProtKB">
        <authorList>
            <consortium name="Ensembl"/>
        </authorList>
    </citation>
    <scope>IDENTIFICATION</scope>
</reference>
<dbReference type="SMART" id="SM00408">
    <property type="entry name" value="IGc2"/>
    <property type="match status" value="1"/>
</dbReference>
<dbReference type="GeneTree" id="ENSGT00940000161753"/>
<proteinExistence type="predicted"/>
<dbReference type="Gene3D" id="2.60.40.10">
    <property type="entry name" value="Immunoglobulins"/>
    <property type="match status" value="1"/>
</dbReference>
<dbReference type="Pfam" id="PF07679">
    <property type="entry name" value="I-set"/>
    <property type="match status" value="1"/>
</dbReference>
<organism evidence="2 3">
    <name type="scientific">Urocitellus parryii</name>
    <name type="common">Arctic ground squirrel</name>
    <name type="synonym">Spermophilus parryii</name>
    <dbReference type="NCBI Taxonomy" id="9999"/>
    <lineage>
        <taxon>Eukaryota</taxon>
        <taxon>Metazoa</taxon>
        <taxon>Chordata</taxon>
        <taxon>Craniata</taxon>
        <taxon>Vertebrata</taxon>
        <taxon>Euteleostomi</taxon>
        <taxon>Mammalia</taxon>
        <taxon>Eutheria</taxon>
        <taxon>Euarchontoglires</taxon>
        <taxon>Glires</taxon>
        <taxon>Rodentia</taxon>
        <taxon>Sciuromorpha</taxon>
        <taxon>Sciuridae</taxon>
        <taxon>Xerinae</taxon>
        <taxon>Marmotini</taxon>
        <taxon>Urocitellus</taxon>
    </lineage>
</organism>
<dbReference type="InterPro" id="IPR013783">
    <property type="entry name" value="Ig-like_fold"/>
</dbReference>
<dbReference type="PANTHER" id="PTHR47633">
    <property type="entry name" value="IMMUNOGLOBULIN"/>
    <property type="match status" value="1"/>
</dbReference>
<dbReference type="InterPro" id="IPR003598">
    <property type="entry name" value="Ig_sub2"/>
</dbReference>
<dbReference type="InterPro" id="IPR036179">
    <property type="entry name" value="Ig-like_dom_sf"/>
</dbReference>
<evidence type="ECO:0000313" key="3">
    <source>
        <dbReference type="Proteomes" id="UP000694417"/>
    </source>
</evidence>